<evidence type="ECO:0000256" key="2">
    <source>
        <dbReference type="SAM" id="Phobius"/>
    </source>
</evidence>
<feature type="non-terminal residue" evidence="3">
    <location>
        <position position="1"/>
    </location>
</feature>
<accession>A0A9Q0DKZ8</accession>
<comment type="caution">
    <text evidence="3">The sequence shown here is derived from an EMBL/GenBank/DDBJ whole genome shotgun (WGS) entry which is preliminary data.</text>
</comment>
<organism evidence="3 4">
    <name type="scientific">Muraenolepis orangiensis</name>
    <name type="common">Patagonian moray cod</name>
    <dbReference type="NCBI Taxonomy" id="630683"/>
    <lineage>
        <taxon>Eukaryota</taxon>
        <taxon>Metazoa</taxon>
        <taxon>Chordata</taxon>
        <taxon>Craniata</taxon>
        <taxon>Vertebrata</taxon>
        <taxon>Euteleostomi</taxon>
        <taxon>Actinopterygii</taxon>
        <taxon>Neopterygii</taxon>
        <taxon>Teleostei</taxon>
        <taxon>Neoteleostei</taxon>
        <taxon>Acanthomorphata</taxon>
        <taxon>Zeiogadaria</taxon>
        <taxon>Gadariae</taxon>
        <taxon>Gadiformes</taxon>
        <taxon>Muraenolepidoidei</taxon>
        <taxon>Muraenolepididae</taxon>
        <taxon>Muraenolepis</taxon>
    </lineage>
</organism>
<keyword evidence="4" id="KW-1185">Reference proteome</keyword>
<sequence length="228" mass="24259">MRDCQLLLERPNWQDHRALAPGSSHVFLLFISLAIFLILVLCSQRGGLTLSFSVDRPPYQHAACGGQVDPPICVGVTALFCGSPSASIDPGFDLAPRPSSLPLLSALEAGCLSSCLSWWRGGGEREVEEGGGGKKKGGSLGDHEGALSGSTDLLPAPGPSTDWISSLVTDSGRDSDLISASPEPGGQEMNRHHYSLYVHYCRLVFDLTFFLVFLLTCPVNSSGIQRGS</sequence>
<keyword evidence="2" id="KW-1133">Transmembrane helix</keyword>
<evidence type="ECO:0000313" key="4">
    <source>
        <dbReference type="Proteomes" id="UP001148018"/>
    </source>
</evidence>
<protein>
    <submittedName>
        <fullName evidence="3">Uncharacterized protein</fullName>
    </submittedName>
</protein>
<dbReference type="Proteomes" id="UP001148018">
    <property type="component" value="Unassembled WGS sequence"/>
</dbReference>
<dbReference type="EMBL" id="JANIIK010000114">
    <property type="protein sequence ID" value="KAJ3590610.1"/>
    <property type="molecule type" value="Genomic_DNA"/>
</dbReference>
<evidence type="ECO:0000256" key="1">
    <source>
        <dbReference type="SAM" id="MobiDB-lite"/>
    </source>
</evidence>
<proteinExistence type="predicted"/>
<name>A0A9Q0DKZ8_9TELE</name>
<dbReference type="AlphaFoldDB" id="A0A9Q0DKZ8"/>
<evidence type="ECO:0000313" key="3">
    <source>
        <dbReference type="EMBL" id="KAJ3590610.1"/>
    </source>
</evidence>
<feature type="region of interest" description="Disordered" evidence="1">
    <location>
        <begin position="125"/>
        <end position="158"/>
    </location>
</feature>
<keyword evidence="2" id="KW-0472">Membrane</keyword>
<gene>
    <name evidence="3" type="ORF">NHX12_008560</name>
</gene>
<keyword evidence="2" id="KW-0812">Transmembrane</keyword>
<reference evidence="3" key="1">
    <citation type="submission" date="2022-07" db="EMBL/GenBank/DDBJ databases">
        <title>Chromosome-level genome of Muraenolepis orangiensis.</title>
        <authorList>
            <person name="Kim J."/>
        </authorList>
    </citation>
    <scope>NUCLEOTIDE SEQUENCE</scope>
    <source>
        <strain evidence="3">KU_S4_2022</strain>
        <tissue evidence="3">Muscle</tissue>
    </source>
</reference>
<feature type="transmembrane region" description="Helical" evidence="2">
    <location>
        <begin position="20"/>
        <end position="42"/>
    </location>
</feature>